<gene>
    <name evidence="1" type="ORF">PYH38_000536</name>
</gene>
<name>A0ABY8CTC7_9HYPH</name>
<sequence length="59" mass="6580">MVDSHRTPCSRCPGYRLGQYLRGTNTEPVFNQVMYASSAFIACDSGSIFSPWFGSSMHQ</sequence>
<dbReference type="RefSeq" id="WP_280731901.1">
    <property type="nucleotide sequence ID" value="NZ_CP120367.1"/>
</dbReference>
<protein>
    <submittedName>
        <fullName evidence="1">Uncharacterized protein</fullName>
    </submittedName>
</protein>
<proteinExistence type="predicted"/>
<keyword evidence="2" id="KW-1185">Reference proteome</keyword>
<evidence type="ECO:0000313" key="2">
    <source>
        <dbReference type="Proteomes" id="UP001235547"/>
    </source>
</evidence>
<organism evidence="1 2">
    <name type="scientific">Sinorhizobium numidicum</name>
    <dbReference type="NCBI Taxonomy" id="680248"/>
    <lineage>
        <taxon>Bacteria</taxon>
        <taxon>Pseudomonadati</taxon>
        <taxon>Pseudomonadota</taxon>
        <taxon>Alphaproteobacteria</taxon>
        <taxon>Hyphomicrobiales</taxon>
        <taxon>Rhizobiaceae</taxon>
        <taxon>Sinorhizobium/Ensifer group</taxon>
        <taxon>Sinorhizobium</taxon>
    </lineage>
</organism>
<evidence type="ECO:0000313" key="1">
    <source>
        <dbReference type="EMBL" id="WEX81162.1"/>
    </source>
</evidence>
<dbReference type="EMBL" id="CP120370">
    <property type="protein sequence ID" value="WEX81162.1"/>
    <property type="molecule type" value="Genomic_DNA"/>
</dbReference>
<dbReference type="Proteomes" id="UP001235547">
    <property type="component" value="Chromosome 2"/>
</dbReference>
<reference evidence="1 2" key="1">
    <citation type="submission" date="2023-03" db="EMBL/GenBank/DDBJ databases">
        <authorList>
            <person name="Kaur S."/>
            <person name="Espinosa-Saiz D."/>
            <person name="Velazquez E."/>
            <person name="Menendez E."/>
            <person name="diCenzo G.C."/>
        </authorList>
    </citation>
    <scope>NUCLEOTIDE SEQUENCE [LARGE SCALE GENOMIC DNA]</scope>
    <source>
        <strain evidence="1 2">LMG 27395</strain>
    </source>
</reference>
<accession>A0ABY8CTC7</accession>